<evidence type="ECO:0000256" key="1">
    <source>
        <dbReference type="SAM" id="MobiDB-lite"/>
    </source>
</evidence>
<dbReference type="PANTHER" id="PTHR31630:SF6">
    <property type="entry name" value="PHYTANOYL-COA DIOXYGENASE-RELATED"/>
    <property type="match status" value="1"/>
</dbReference>
<comment type="caution">
    <text evidence="2">The sequence shown here is derived from an EMBL/GenBank/DDBJ whole genome shotgun (WGS) entry which is preliminary data.</text>
</comment>
<reference evidence="2 3" key="1">
    <citation type="submission" date="2020-08" db="EMBL/GenBank/DDBJ databases">
        <title>Genomic Encyclopedia of Type Strains, Phase IV (KMG-IV): sequencing the most valuable type-strain genomes for metagenomic binning, comparative biology and taxonomic classification.</title>
        <authorList>
            <person name="Goeker M."/>
        </authorList>
    </citation>
    <scope>NUCLEOTIDE SEQUENCE [LARGE SCALE GENOMIC DNA]</scope>
    <source>
        <strain evidence="2 3">DSM 23562</strain>
    </source>
</reference>
<proteinExistence type="predicted"/>
<dbReference type="Gene3D" id="2.60.120.620">
    <property type="entry name" value="q2cbj1_9rhob like domain"/>
    <property type="match status" value="1"/>
</dbReference>
<dbReference type="RefSeq" id="WP_184202532.1">
    <property type="nucleotide sequence ID" value="NZ_JACHGW010000004.1"/>
</dbReference>
<accession>A0A7W9W8J6</accession>
<dbReference type="Proteomes" id="UP000520814">
    <property type="component" value="Unassembled WGS sequence"/>
</dbReference>
<dbReference type="Pfam" id="PF05721">
    <property type="entry name" value="PhyH"/>
    <property type="match status" value="1"/>
</dbReference>
<dbReference type="EMBL" id="JACHGW010000004">
    <property type="protein sequence ID" value="MBB6052848.1"/>
    <property type="molecule type" value="Genomic_DNA"/>
</dbReference>
<feature type="region of interest" description="Disordered" evidence="1">
    <location>
        <begin position="251"/>
        <end position="278"/>
    </location>
</feature>
<dbReference type="InterPro" id="IPR008775">
    <property type="entry name" value="Phytyl_CoA_dOase-like"/>
</dbReference>
<dbReference type="GO" id="GO:0016706">
    <property type="term" value="F:2-oxoglutarate-dependent dioxygenase activity"/>
    <property type="evidence" value="ECO:0007669"/>
    <property type="project" value="UniProtKB-ARBA"/>
</dbReference>
<organism evidence="2 3">
    <name type="scientific">Armatimonas rosea</name>
    <dbReference type="NCBI Taxonomy" id="685828"/>
    <lineage>
        <taxon>Bacteria</taxon>
        <taxon>Bacillati</taxon>
        <taxon>Armatimonadota</taxon>
        <taxon>Armatimonadia</taxon>
        <taxon>Armatimonadales</taxon>
        <taxon>Armatimonadaceae</taxon>
        <taxon>Armatimonas</taxon>
    </lineage>
</organism>
<dbReference type="SUPFAM" id="SSF51197">
    <property type="entry name" value="Clavaminate synthase-like"/>
    <property type="match status" value="1"/>
</dbReference>
<evidence type="ECO:0008006" key="4">
    <source>
        <dbReference type="Google" id="ProtNLM"/>
    </source>
</evidence>
<dbReference type="AlphaFoldDB" id="A0A7W9W8J6"/>
<feature type="compositionally biased region" description="Basic and acidic residues" evidence="1">
    <location>
        <begin position="253"/>
        <end position="269"/>
    </location>
</feature>
<gene>
    <name evidence="2" type="ORF">HNQ39_004669</name>
</gene>
<evidence type="ECO:0000313" key="2">
    <source>
        <dbReference type="EMBL" id="MBB6052848.1"/>
    </source>
</evidence>
<name>A0A7W9W8J6_ARMRO</name>
<keyword evidence="3" id="KW-1185">Reference proteome</keyword>
<sequence>MEMEPVLTAEDRAFFDQWGYLVVKKVVPKESCDAVIDDIYRFLEMRPDDPETWYPVRRRGSLAHIHQTQSLWDNRQNPRLYQTFADLYGTEKLWTSLDRACFKPPLSERHPHHNDQGFVHWDMDTSTPPETWPFFVQAVLCLTDTTEEMGGFCCIPGFHRKNLVRWIAEQPEGRHRFQPDLTRLPEGMKVTPIPAEAGDLVIWDVTLAHGNGANHGTAPRLCQYVTHYPASDDPAQAAERVACWGERTAPPSWERDIPEPYKGRERQQHPEPATLTELGKKLLGLERW</sequence>
<protein>
    <recommendedName>
        <fullName evidence="4">Phytanoyl-CoA dioxygenase</fullName>
    </recommendedName>
</protein>
<dbReference type="PANTHER" id="PTHR31630">
    <property type="entry name" value="PHYTANOYL-COA DIOXYGENASE-RELATED-RELATED"/>
    <property type="match status" value="1"/>
</dbReference>
<evidence type="ECO:0000313" key="3">
    <source>
        <dbReference type="Proteomes" id="UP000520814"/>
    </source>
</evidence>